<feature type="region of interest" description="Disordered" evidence="1">
    <location>
        <begin position="165"/>
        <end position="273"/>
    </location>
</feature>
<dbReference type="InterPro" id="IPR024473">
    <property type="entry name" value="Transposases_IS4_N"/>
</dbReference>
<keyword evidence="4" id="KW-1185">Reference proteome</keyword>
<name>A0A7W3MW50_9ACTN</name>
<sequence>MPVHARIAGEAAASPSAAGLRGHLLDRLTLGAVTELIPPWVVDEVISGCGRGDKRVRVLPARVTFYFVLALWLCPGAGYGEVLRVLFEQFHHQVGAGRIRVPTGPAAVQARRRLGREPVKVLFRRLCGAHAGRDEPGMSAFGCRLALLKVAVDGTTLDVPDTVANRTAFGSAPGRSSTRAPCIPTRRPRPDLLHHHPASAHANHRSHRPLRPVRSPQRDLDQPPVHPALPSKDPRTQRHPGLQPRHPENTAEQGHLHDHHPTTPHKRAITYWR</sequence>
<comment type="caution">
    <text evidence="3">The sequence shown here is derived from an EMBL/GenBank/DDBJ whole genome shotgun (WGS) entry which is preliminary data.</text>
</comment>
<proteinExistence type="predicted"/>
<protein>
    <recommendedName>
        <fullName evidence="2">Transposase IS4 N-terminal domain-containing protein</fullName>
    </recommendedName>
</protein>
<evidence type="ECO:0000259" key="2">
    <source>
        <dbReference type="Pfam" id="PF13006"/>
    </source>
</evidence>
<reference evidence="3 4" key="1">
    <citation type="submission" date="2020-08" db="EMBL/GenBank/DDBJ databases">
        <title>Sequencing the genomes of 1000 actinobacteria strains.</title>
        <authorList>
            <person name="Klenk H.-P."/>
        </authorList>
    </citation>
    <scope>NUCLEOTIDE SEQUENCE [LARGE SCALE GENOMIC DNA]</scope>
    <source>
        <strain evidence="3 4">DSM 45823</strain>
    </source>
</reference>
<accession>A0A7W3MW50</accession>
<dbReference type="Proteomes" id="UP000539313">
    <property type="component" value="Unassembled WGS sequence"/>
</dbReference>
<evidence type="ECO:0000313" key="4">
    <source>
        <dbReference type="Proteomes" id="UP000539313"/>
    </source>
</evidence>
<dbReference type="AlphaFoldDB" id="A0A7W3MW50"/>
<feature type="domain" description="Transposase IS4 N-terminal" evidence="2">
    <location>
        <begin position="29"/>
        <end position="124"/>
    </location>
</feature>
<dbReference type="EMBL" id="JACJII010000001">
    <property type="protein sequence ID" value="MBA9003020.1"/>
    <property type="molecule type" value="Genomic_DNA"/>
</dbReference>
<gene>
    <name evidence="3" type="ORF">HNR21_001902</name>
</gene>
<evidence type="ECO:0000256" key="1">
    <source>
        <dbReference type="SAM" id="MobiDB-lite"/>
    </source>
</evidence>
<organism evidence="3 4">
    <name type="scientific">Thermomonospora cellulosilytica</name>
    <dbReference type="NCBI Taxonomy" id="1411118"/>
    <lineage>
        <taxon>Bacteria</taxon>
        <taxon>Bacillati</taxon>
        <taxon>Actinomycetota</taxon>
        <taxon>Actinomycetes</taxon>
        <taxon>Streptosporangiales</taxon>
        <taxon>Thermomonosporaceae</taxon>
        <taxon>Thermomonospora</taxon>
    </lineage>
</organism>
<feature type="compositionally biased region" description="Basic residues" evidence="1">
    <location>
        <begin position="195"/>
        <end position="211"/>
    </location>
</feature>
<evidence type="ECO:0000313" key="3">
    <source>
        <dbReference type="EMBL" id="MBA9003020.1"/>
    </source>
</evidence>
<dbReference type="Pfam" id="PF13006">
    <property type="entry name" value="Nterm_IS4"/>
    <property type="match status" value="1"/>
</dbReference>
<feature type="compositionally biased region" description="Basic and acidic residues" evidence="1">
    <location>
        <begin position="245"/>
        <end position="261"/>
    </location>
</feature>
<feature type="compositionally biased region" description="Basic residues" evidence="1">
    <location>
        <begin position="262"/>
        <end position="273"/>
    </location>
</feature>